<organism evidence="1 2">
    <name type="scientific">Blastococcus brunescens</name>
    <dbReference type="NCBI Taxonomy" id="1564165"/>
    <lineage>
        <taxon>Bacteria</taxon>
        <taxon>Bacillati</taxon>
        <taxon>Actinomycetota</taxon>
        <taxon>Actinomycetes</taxon>
        <taxon>Geodermatophilales</taxon>
        <taxon>Geodermatophilaceae</taxon>
        <taxon>Blastococcus</taxon>
    </lineage>
</organism>
<reference evidence="1 2" key="1">
    <citation type="submission" date="2023-12" db="EMBL/GenBank/DDBJ databases">
        <title>Blastococcus brunescens sp. nov., an actonobacterium isolated from sandstone collected in sahara desert.</title>
        <authorList>
            <person name="Gtari M."/>
            <person name="Ghodhbane F."/>
        </authorList>
    </citation>
    <scope>NUCLEOTIDE SEQUENCE [LARGE SCALE GENOMIC DNA]</scope>
    <source>
        <strain evidence="1 2">BMG 8361</strain>
    </source>
</reference>
<name>A0ABZ1B2W4_9ACTN</name>
<dbReference type="EMBL" id="CP141261">
    <property type="protein sequence ID" value="WRL64103.1"/>
    <property type="molecule type" value="Genomic_DNA"/>
</dbReference>
<proteinExistence type="predicted"/>
<dbReference type="RefSeq" id="WP_324275432.1">
    <property type="nucleotide sequence ID" value="NZ_CP141261.1"/>
</dbReference>
<protein>
    <submittedName>
        <fullName evidence="1">Uncharacterized protein</fullName>
    </submittedName>
</protein>
<gene>
    <name evidence="1" type="ORF">U6N30_31780</name>
</gene>
<keyword evidence="2" id="KW-1185">Reference proteome</keyword>
<evidence type="ECO:0000313" key="1">
    <source>
        <dbReference type="EMBL" id="WRL64103.1"/>
    </source>
</evidence>
<dbReference type="Proteomes" id="UP001324287">
    <property type="component" value="Chromosome"/>
</dbReference>
<sequence length="93" mass="10200">MNPSPARVAVGDLAVVLWRLLDASSREDSTTFVSLLDDADAALAESTDPRWTAWRHTLAARRALFESDPDVAVDRVAAAREALDTCPRRPTPR</sequence>
<evidence type="ECO:0000313" key="2">
    <source>
        <dbReference type="Proteomes" id="UP001324287"/>
    </source>
</evidence>
<accession>A0ABZ1B2W4</accession>